<reference evidence="1" key="2">
    <citation type="submission" date="2022-03" db="EMBL/GenBank/DDBJ databases">
        <title>Draft title - Genomic analysis of global carrot germplasm unveils the trajectory of domestication and the origin of high carotenoid orange carrot.</title>
        <authorList>
            <person name="Iorizzo M."/>
            <person name="Ellison S."/>
            <person name="Senalik D."/>
            <person name="Macko-Podgorni A."/>
            <person name="Grzebelus D."/>
            <person name="Bostan H."/>
            <person name="Rolling W."/>
            <person name="Curaba J."/>
            <person name="Simon P."/>
        </authorList>
    </citation>
    <scope>NUCLEOTIDE SEQUENCE</scope>
    <source>
        <tissue evidence="1">Leaf</tissue>
    </source>
</reference>
<dbReference type="Proteomes" id="UP000077755">
    <property type="component" value="Chromosome 1"/>
</dbReference>
<protein>
    <submittedName>
        <fullName evidence="1">Uncharacterized protein</fullName>
    </submittedName>
</protein>
<sequence length="295" mass="33373">MMGDSISRKIWRVVAAIALWNTWLAQNDALFSQTWQSHENIEELIRARVTALGKVFKSICFGNDPMWRINPLGAIKVYYSKLSCDYLNTRFNSFDLVGGVDEAWGKSNVDEAAGAIRGYVRNSKDVAWRAPKIGTVKINKQYVSLENHPPNEHNNGVGITHAYNKGFDRMEVDTMNIKVFDIIDFQYVILVPRAFSHVVTQLNTRHSKYYEAGKTECHIVVIPALMNGPADYLARYGMRSMESFEETTSNFADLQTYLESDMRRAVPDFLLATGSAFGQEEVIDADPPDIPELIC</sequence>
<reference evidence="1" key="1">
    <citation type="journal article" date="2016" name="Nat. Genet.">
        <title>A high-quality carrot genome assembly provides new insights into carotenoid accumulation and asterid genome evolution.</title>
        <authorList>
            <person name="Iorizzo M."/>
            <person name="Ellison S."/>
            <person name="Senalik D."/>
            <person name="Zeng P."/>
            <person name="Satapoomin P."/>
            <person name="Huang J."/>
            <person name="Bowman M."/>
            <person name="Iovene M."/>
            <person name="Sanseverino W."/>
            <person name="Cavagnaro P."/>
            <person name="Yildiz M."/>
            <person name="Macko-Podgorni A."/>
            <person name="Moranska E."/>
            <person name="Grzebelus E."/>
            <person name="Grzebelus D."/>
            <person name="Ashrafi H."/>
            <person name="Zheng Z."/>
            <person name="Cheng S."/>
            <person name="Spooner D."/>
            <person name="Van Deynze A."/>
            <person name="Simon P."/>
        </authorList>
    </citation>
    <scope>NUCLEOTIDE SEQUENCE</scope>
    <source>
        <tissue evidence="1">Leaf</tissue>
    </source>
</reference>
<name>A0A162AGW8_DAUCS</name>
<dbReference type="EMBL" id="CP093343">
    <property type="protein sequence ID" value="WOG82380.1"/>
    <property type="molecule type" value="Genomic_DNA"/>
</dbReference>
<accession>A0A162AGW8</accession>
<gene>
    <name evidence="1" type="ORF">DCAR_0101544</name>
</gene>
<organism evidence="1 2">
    <name type="scientific">Daucus carota subsp. sativus</name>
    <name type="common">Carrot</name>
    <dbReference type="NCBI Taxonomy" id="79200"/>
    <lineage>
        <taxon>Eukaryota</taxon>
        <taxon>Viridiplantae</taxon>
        <taxon>Streptophyta</taxon>
        <taxon>Embryophyta</taxon>
        <taxon>Tracheophyta</taxon>
        <taxon>Spermatophyta</taxon>
        <taxon>Magnoliopsida</taxon>
        <taxon>eudicotyledons</taxon>
        <taxon>Gunneridae</taxon>
        <taxon>Pentapetalae</taxon>
        <taxon>asterids</taxon>
        <taxon>campanulids</taxon>
        <taxon>Apiales</taxon>
        <taxon>Apiaceae</taxon>
        <taxon>Apioideae</taxon>
        <taxon>Scandiceae</taxon>
        <taxon>Daucinae</taxon>
        <taxon>Daucus</taxon>
        <taxon>Daucus sect. Daucus</taxon>
    </lineage>
</organism>
<evidence type="ECO:0000313" key="1">
    <source>
        <dbReference type="EMBL" id="WOG82380.1"/>
    </source>
</evidence>
<proteinExistence type="predicted"/>
<dbReference type="Gramene" id="KZN08946">
    <property type="protein sequence ID" value="KZN08946"/>
    <property type="gene ID" value="DCAR_001602"/>
</dbReference>
<keyword evidence="2" id="KW-1185">Reference proteome</keyword>
<dbReference type="AlphaFoldDB" id="A0A162AGW8"/>
<evidence type="ECO:0000313" key="2">
    <source>
        <dbReference type="Proteomes" id="UP000077755"/>
    </source>
</evidence>